<dbReference type="EMBL" id="PEZF01000183">
    <property type="protein sequence ID" value="PIS16190.1"/>
    <property type="molecule type" value="Genomic_DNA"/>
</dbReference>
<keyword evidence="2" id="KW-0732">Signal</keyword>
<feature type="signal peptide" evidence="2">
    <location>
        <begin position="1"/>
        <end position="22"/>
    </location>
</feature>
<evidence type="ECO:0000313" key="4">
    <source>
        <dbReference type="Proteomes" id="UP000229080"/>
    </source>
</evidence>
<evidence type="ECO:0000256" key="2">
    <source>
        <dbReference type="SAM" id="SignalP"/>
    </source>
</evidence>
<feature type="chain" id="PRO_5013762710" evidence="2">
    <location>
        <begin position="23"/>
        <end position="143"/>
    </location>
</feature>
<accession>A0A2H0WU55</accession>
<comment type="caution">
    <text evidence="3">The sequence shown here is derived from an EMBL/GenBank/DDBJ whole genome shotgun (WGS) entry which is preliminary data.</text>
</comment>
<feature type="region of interest" description="Disordered" evidence="1">
    <location>
        <begin position="123"/>
        <end position="143"/>
    </location>
</feature>
<protein>
    <submittedName>
        <fullName evidence="3">Uncharacterized protein</fullName>
    </submittedName>
</protein>
<dbReference type="AlphaFoldDB" id="A0A2H0WU55"/>
<reference evidence="4" key="1">
    <citation type="submission" date="2017-09" db="EMBL/GenBank/DDBJ databases">
        <title>Depth-based differentiation of microbial function through sediment-hosted aquifers and enrichment of novel symbionts in the deep terrestrial subsurface.</title>
        <authorList>
            <person name="Probst A.J."/>
            <person name="Ladd B."/>
            <person name="Jarett J.K."/>
            <person name="Geller-Mcgrath D.E."/>
            <person name="Sieber C.M.K."/>
            <person name="Emerson J.B."/>
            <person name="Anantharaman K."/>
            <person name="Thomas B.C."/>
            <person name="Malmstrom R."/>
            <person name="Stieglmeier M."/>
            <person name="Klingl A."/>
            <person name="Woyke T."/>
            <person name="Ryan C.M."/>
            <person name="Banfield J.F."/>
        </authorList>
    </citation>
    <scope>NUCLEOTIDE SEQUENCE [LARGE SCALE GENOMIC DNA]</scope>
</reference>
<evidence type="ECO:0000256" key="1">
    <source>
        <dbReference type="SAM" id="MobiDB-lite"/>
    </source>
</evidence>
<evidence type="ECO:0000313" key="3">
    <source>
        <dbReference type="EMBL" id="PIS16190.1"/>
    </source>
</evidence>
<organism evidence="3 4">
    <name type="scientific">Candidatus Portnoybacteria bacterium CG09_land_8_20_14_0_10_44_13</name>
    <dbReference type="NCBI Taxonomy" id="1974811"/>
    <lineage>
        <taxon>Bacteria</taxon>
        <taxon>Candidatus Portnoyibacteriota</taxon>
    </lineage>
</organism>
<proteinExistence type="predicted"/>
<dbReference type="Proteomes" id="UP000229080">
    <property type="component" value="Unassembled WGS sequence"/>
</dbReference>
<sequence>MPFKTCLAALIVVLLPPPICFAGQKQIWKKTAEQARELTKETYKLVPRGKDGTKTECCNIIVYKNDGKDQRLIVNAYDKNPQGKIFIQEIKIAKDQNGNLEKKDTRWEQECAGGVSLQKERRCRRHLPGKLREKSKASSHPCP</sequence>
<gene>
    <name evidence="3" type="ORF">COT61_05250</name>
</gene>
<name>A0A2H0WU55_9BACT</name>